<dbReference type="Pfam" id="PF00293">
    <property type="entry name" value="NUDIX"/>
    <property type="match status" value="1"/>
</dbReference>
<accession>A0A3P3RHN8</accession>
<sequence length="162" mass="17975">MVTGRTQQQVTEVLNTLQDAYDSFSIHQSSVSVDRETYERVVQRSEHGTVEVDVTVHRDDGVLVCETDDVERTPHGLIDVDDDAIETAARRLVRERTGISCHVVDLVSANIVAVHDTTTPDRDPVYRLSVSFEAVYETGEPADCASWHASNTQVATTHPLLE</sequence>
<dbReference type="InterPro" id="IPR000086">
    <property type="entry name" value="NUDIX_hydrolase_dom"/>
</dbReference>
<organism evidence="2 3">
    <name type="scientific">Halocatena pleomorpha</name>
    <dbReference type="NCBI Taxonomy" id="1785090"/>
    <lineage>
        <taxon>Archaea</taxon>
        <taxon>Methanobacteriati</taxon>
        <taxon>Methanobacteriota</taxon>
        <taxon>Stenosarchaea group</taxon>
        <taxon>Halobacteria</taxon>
        <taxon>Halobacteriales</taxon>
        <taxon>Natronomonadaceae</taxon>
        <taxon>Halocatena</taxon>
    </lineage>
</organism>
<dbReference type="EMBL" id="RRCH01000005">
    <property type="protein sequence ID" value="RRJ32971.1"/>
    <property type="molecule type" value="Genomic_DNA"/>
</dbReference>
<dbReference type="AlphaFoldDB" id="A0A3P3RHN8"/>
<evidence type="ECO:0000313" key="2">
    <source>
        <dbReference type="EMBL" id="RRJ32971.1"/>
    </source>
</evidence>
<protein>
    <recommendedName>
        <fullName evidence="1">Nudix hydrolase domain-containing protein</fullName>
    </recommendedName>
</protein>
<evidence type="ECO:0000259" key="1">
    <source>
        <dbReference type="Pfam" id="PF00293"/>
    </source>
</evidence>
<proteinExistence type="predicted"/>
<dbReference type="SUPFAM" id="SSF55811">
    <property type="entry name" value="Nudix"/>
    <property type="match status" value="1"/>
</dbReference>
<evidence type="ECO:0000313" key="3">
    <source>
        <dbReference type="Proteomes" id="UP000282322"/>
    </source>
</evidence>
<comment type="caution">
    <text evidence="2">The sequence shown here is derived from an EMBL/GenBank/DDBJ whole genome shotgun (WGS) entry which is preliminary data.</text>
</comment>
<feature type="domain" description="Nudix hydrolase" evidence="1">
    <location>
        <begin position="50"/>
        <end position="145"/>
    </location>
</feature>
<reference evidence="2 3" key="1">
    <citation type="submission" date="2018-11" db="EMBL/GenBank/DDBJ databases">
        <title>Taxonoimc description of Halomarina strain SPP-AMP-1.</title>
        <authorList>
            <person name="Pal Y."/>
            <person name="Srinivasana K."/>
            <person name="Verma A."/>
            <person name="Kumar P."/>
        </authorList>
    </citation>
    <scope>NUCLEOTIDE SEQUENCE [LARGE SCALE GENOMIC DNA]</scope>
    <source>
        <strain evidence="2 3">SPP-AMP-1</strain>
    </source>
</reference>
<dbReference type="Gene3D" id="3.90.79.10">
    <property type="entry name" value="Nucleoside Triphosphate Pyrophosphohydrolase"/>
    <property type="match status" value="1"/>
</dbReference>
<keyword evidence="3" id="KW-1185">Reference proteome</keyword>
<name>A0A3P3RHN8_9EURY</name>
<dbReference type="InterPro" id="IPR015797">
    <property type="entry name" value="NUDIX_hydrolase-like_dom_sf"/>
</dbReference>
<dbReference type="Proteomes" id="UP000282322">
    <property type="component" value="Unassembled WGS sequence"/>
</dbReference>
<dbReference type="OrthoDB" id="234635at2157"/>
<dbReference type="RefSeq" id="WP_124953825.1">
    <property type="nucleotide sequence ID" value="NZ_RRCH01000005.1"/>
</dbReference>
<gene>
    <name evidence="2" type="ORF">EIK79_03835</name>
</gene>